<protein>
    <recommendedName>
        <fullName evidence="1">Peptidase M60 domain-containing protein</fullName>
    </recommendedName>
</protein>
<dbReference type="PROSITE" id="PS51723">
    <property type="entry name" value="PEPTIDASE_M60"/>
    <property type="match status" value="1"/>
</dbReference>
<evidence type="ECO:0000313" key="2">
    <source>
        <dbReference type="EMBL" id="KTR87999.1"/>
    </source>
</evidence>
<name>A0A147ETE5_MICTE</name>
<reference evidence="2 3" key="1">
    <citation type="journal article" date="2016" name="Front. Microbiol.">
        <title>Genomic Resource of Rice Seed Associated Bacteria.</title>
        <authorList>
            <person name="Midha S."/>
            <person name="Bansal K."/>
            <person name="Sharma S."/>
            <person name="Kumar N."/>
            <person name="Patil P.P."/>
            <person name="Chaudhry V."/>
            <person name="Patil P.B."/>
        </authorList>
    </citation>
    <scope>NUCLEOTIDE SEQUENCE [LARGE SCALE GENOMIC DNA]</scope>
    <source>
        <strain evidence="2 3">NS220</strain>
    </source>
</reference>
<dbReference type="Proteomes" id="UP000075025">
    <property type="component" value="Unassembled WGS sequence"/>
</dbReference>
<dbReference type="Pfam" id="PF03272">
    <property type="entry name" value="Mucin_bdg"/>
    <property type="match status" value="1"/>
</dbReference>
<dbReference type="AlphaFoldDB" id="A0A147ETE5"/>
<dbReference type="InterPro" id="IPR006311">
    <property type="entry name" value="TAT_signal"/>
</dbReference>
<sequence>MDRSSEVSRNPTRRNVIVAAAWAAPTVTLLAATPAYAASDRFQISVVLWRTVVLAGEVLGLQVSVLNAAGAPAPGVPVALTVDGVPAFFYQPVGTTAGDGTFQTLLRVRTVCEPGIGIVTAAVGSDHGTATVQVVHDAVIAHAVDGSSTRVIALPHGSQDDIISPENRGMPHSDPQPTGRWVRAGDVLTVHVDGTPSWWLEVAIGSRGPMAAFSSDGSAELAHTVLAGGTNSIVADRDGLVFLINHSDWSAVVVTIAGGRAQPVWVEGVSTRTDFSRQLDDYADAPIVTHVSDRVFADVQRRVLDAPDVASVYDPHELATRLDLIRDLTDGVYGLSYDAVGVARKYSGRIYIAGPDSGGAYAFATAQWLSLHVSSGASAAMVKNTDLWVLWHEMGHTYQTPDYTWTGLGEVTVNISSLALQKQMTGQNMLDRSPGLQDRVQRYLAQAQEDRDFAALTAESPFYPLFLFDQLRRSFGESFYPALSQYYRVRRARGAFRPQTDQQKIDLFVHATSTVTDRNLGPFFRAWGVPVTDEALAEVSSLPALVHEIWTSLLSTDAPVERIVPYNPPTGALSSSISSVYLGDSVASDVWVDDLRSLNGARSSLVERGALALQVGSSTGRVYALLRSPEGTLEILQQTVAVTAVSALEFVGFYDVMIGSIAISADGSQLIATSLGNQAHPIYFAGQDYYTVELCDAAGTARASATVQGQDTADPVVRALNGVACAEGDVLRVTASEPGRVRVYQDSAMKGTLSSRVTTIRLTGGRFGDSRREGSSTRRALD</sequence>
<dbReference type="InterPro" id="IPR004954">
    <property type="entry name" value="Mucin-bd"/>
</dbReference>
<dbReference type="InterPro" id="IPR042279">
    <property type="entry name" value="Pep_M60_3"/>
</dbReference>
<evidence type="ECO:0000259" key="1">
    <source>
        <dbReference type="PROSITE" id="PS51723"/>
    </source>
</evidence>
<comment type="caution">
    <text evidence="2">The sequence shown here is derived from an EMBL/GenBank/DDBJ whole genome shotgun (WGS) entry which is preliminary data.</text>
</comment>
<dbReference type="InterPro" id="IPR031161">
    <property type="entry name" value="Peptidase_M60_dom"/>
</dbReference>
<dbReference type="SMART" id="SM01276">
    <property type="entry name" value="M60-like"/>
    <property type="match status" value="1"/>
</dbReference>
<dbReference type="Gene3D" id="1.10.390.30">
    <property type="entry name" value="Peptidase M60, enhancin-like domain 3"/>
    <property type="match status" value="1"/>
</dbReference>
<dbReference type="RefSeq" id="WP_058625132.1">
    <property type="nucleotide sequence ID" value="NZ_LDRT01000149.1"/>
</dbReference>
<dbReference type="PROSITE" id="PS51318">
    <property type="entry name" value="TAT"/>
    <property type="match status" value="1"/>
</dbReference>
<proteinExistence type="predicted"/>
<evidence type="ECO:0000313" key="3">
    <source>
        <dbReference type="Proteomes" id="UP000075025"/>
    </source>
</evidence>
<gene>
    <name evidence="2" type="ORF">NS220_16750</name>
</gene>
<dbReference type="OrthoDB" id="3177623at2"/>
<feature type="domain" description="Peptidase M60" evidence="1">
    <location>
        <begin position="173"/>
        <end position="476"/>
    </location>
</feature>
<accession>A0A147ETE5</accession>
<dbReference type="Pfam" id="PF13402">
    <property type="entry name" value="Peptidase_M60"/>
    <property type="match status" value="1"/>
</dbReference>
<dbReference type="Gene3D" id="2.60.120.1250">
    <property type="entry name" value="Peptidase M60, enhancin-like domain 1"/>
    <property type="match status" value="1"/>
</dbReference>
<dbReference type="EMBL" id="LDRT01000149">
    <property type="protein sequence ID" value="KTR87999.1"/>
    <property type="molecule type" value="Genomic_DNA"/>
</dbReference>
<organism evidence="2 3">
    <name type="scientific">Microbacterium testaceum</name>
    <name type="common">Aureobacterium testaceum</name>
    <name type="synonym">Brevibacterium testaceum</name>
    <dbReference type="NCBI Taxonomy" id="2033"/>
    <lineage>
        <taxon>Bacteria</taxon>
        <taxon>Bacillati</taxon>
        <taxon>Actinomycetota</taxon>
        <taxon>Actinomycetes</taxon>
        <taxon>Micrococcales</taxon>
        <taxon>Microbacteriaceae</taxon>
        <taxon>Microbacterium</taxon>
    </lineage>
</organism>
<dbReference type="Gene3D" id="3.40.390.80">
    <property type="entry name" value="Peptidase M60, enhancin-like domain 2"/>
    <property type="match status" value="1"/>
</dbReference>
<dbReference type="PATRIC" id="fig|2033.6.peg.919"/>